<evidence type="ECO:0000313" key="10">
    <source>
        <dbReference type="EnsemblMetazoa" id="PPA18728.1"/>
    </source>
</evidence>
<dbReference type="InterPro" id="IPR009464">
    <property type="entry name" value="PCAF_N"/>
</dbReference>
<feature type="compositionally biased region" description="Basic and acidic residues" evidence="9">
    <location>
        <begin position="27"/>
        <end position="36"/>
    </location>
</feature>
<evidence type="ECO:0000313" key="11">
    <source>
        <dbReference type="Proteomes" id="UP000005239"/>
    </source>
</evidence>
<feature type="compositionally biased region" description="Acidic residues" evidence="9">
    <location>
        <begin position="86"/>
        <end position="122"/>
    </location>
</feature>
<dbReference type="Pfam" id="PF06466">
    <property type="entry name" value="PCAF_N"/>
    <property type="match status" value="1"/>
</dbReference>
<reference evidence="10" key="2">
    <citation type="submission" date="2022-06" db="UniProtKB">
        <authorList>
            <consortium name="EnsemblMetazoa"/>
        </authorList>
    </citation>
    <scope>IDENTIFICATION</scope>
    <source>
        <strain evidence="10">PS312</strain>
    </source>
</reference>
<dbReference type="SUPFAM" id="SSF55729">
    <property type="entry name" value="Acyl-CoA N-acyltransferases (Nat)"/>
    <property type="match status" value="1"/>
</dbReference>
<dbReference type="Pfam" id="PF00439">
    <property type="entry name" value="Bromodomain"/>
    <property type="match status" value="1"/>
</dbReference>
<dbReference type="Proteomes" id="UP000005239">
    <property type="component" value="Unassembled WGS sequence"/>
</dbReference>
<dbReference type="GO" id="GO:0005813">
    <property type="term" value="C:centrosome"/>
    <property type="evidence" value="ECO:0007669"/>
    <property type="project" value="UniProtKB-SubCell"/>
</dbReference>
<keyword evidence="11" id="KW-1185">Reference proteome</keyword>
<keyword evidence="4" id="KW-0103">Bromodomain</keyword>
<keyword evidence="5" id="KW-0010">Activator</keyword>
<evidence type="ECO:0000256" key="3">
    <source>
        <dbReference type="ARBA" id="ARBA00008607"/>
    </source>
</evidence>
<dbReference type="Gene3D" id="3.40.630.30">
    <property type="match status" value="1"/>
</dbReference>
<dbReference type="Gene3D" id="1.20.920.10">
    <property type="entry name" value="Bromodomain-like"/>
    <property type="match status" value="1"/>
</dbReference>
<dbReference type="GO" id="GO:0005634">
    <property type="term" value="C:nucleus"/>
    <property type="evidence" value="ECO:0007669"/>
    <property type="project" value="UniProtKB-SubCell"/>
</dbReference>
<feature type="compositionally biased region" description="Basic and acidic residues" evidence="9">
    <location>
        <begin position="69"/>
        <end position="85"/>
    </location>
</feature>
<dbReference type="GO" id="GO:0045944">
    <property type="term" value="P:positive regulation of transcription by RNA polymerase II"/>
    <property type="evidence" value="ECO:0000318"/>
    <property type="project" value="GO_Central"/>
</dbReference>
<dbReference type="PANTHER" id="PTHR45750:SF3">
    <property type="entry name" value="HISTONE ACETYLTRANSFERASE"/>
    <property type="match status" value="1"/>
</dbReference>
<evidence type="ECO:0000256" key="8">
    <source>
        <dbReference type="ARBA" id="ARBA00048940"/>
    </source>
</evidence>
<dbReference type="GO" id="GO:0043992">
    <property type="term" value="F:histone H3K9 acetyltransferase activity"/>
    <property type="evidence" value="ECO:0007669"/>
    <property type="project" value="UniProtKB-ARBA"/>
</dbReference>
<evidence type="ECO:0000256" key="6">
    <source>
        <dbReference type="ARBA" id="ARBA00023212"/>
    </source>
</evidence>
<keyword evidence="7" id="KW-0539">Nucleus</keyword>
<dbReference type="PRINTS" id="PR00503">
    <property type="entry name" value="BROMODOMAIN"/>
</dbReference>
<dbReference type="GO" id="GO:0006338">
    <property type="term" value="P:chromatin remodeling"/>
    <property type="evidence" value="ECO:0000318"/>
    <property type="project" value="GO_Central"/>
</dbReference>
<comment type="similarity">
    <text evidence="3">Belongs to the acetyltransferase family. GCN5 subfamily.</text>
</comment>
<dbReference type="SUPFAM" id="SSF47370">
    <property type="entry name" value="Bromodomain"/>
    <property type="match status" value="1"/>
</dbReference>
<sequence length="1622" mass="185469">MHIKRQYTSLMSDRDESASPELGVVRDNSEEIEQSRGSRPAVPIEEPAASANVPAEEDDSGSDPDSSDGSDKDIMDNEQYPRDYNDDSSEDASEDPEGSGDNEERESAEEDAPEEENMEEVPYEPTGGAIEATTAETTEEPIDGDNNEEWQARKAQQQESSEEDEELGAIAEDSSSDSEIEEEFPAYSERPRLCKHLTVLVHCTVRKCTCEGFRGEFSSRRSLFHVDNGVGDLKQSAECFCCNHKLSDHFGQIRNLSVEDVDRLADIMDDVDICRDAIKHATQYVSAHMMNFYKHAVLSLRLLNPDVINDPFRTGDAIPPFEKPNVEVLMRHYLGSNTPTNAAHAAPMYVYAGRFLTEFNRWRPPFPEHHAMCHMDYAQYKDFLDKWTVHCALPEVFQCLKQHEPVLVFGLNALCMYARFLKRTAKDTEENPKRQDQMVNDPMTSMEMRHFCRGFFRYLYDQKKRSQEKLKYIKPQLPKGYQWPIWDKLDDLRGGKIGPETRMHLKDMHKTMKAIDKERNIGCIPDEIMMKTCLQLVKNERDKKEKEKDAFMTEVVRGEAARNEEREGIIRFVNVKHDLDENTARENVVWLVQLQTLFSVQLPKMPKEYITRLVFDDRHRNLALVKRNKGVIGGICYRPFKEQGFCEIVFCAITANEQVKGYGTHLMNHIKEYMAQRYEIHHLLTFADEFATGYFTKQGFTEKLGIEKEKYAGFIKEYEGATLMGCSLNADFDYSNFSGWAKTCRDLHTALFDVVYNSASSKTFSGTEKIFKEHFKHSTEPLPINKIPGLEDAKPKKSHPKAAENLETKLKNVMVKLRADPNSWPFENPVDLEEVPEYGEHIQFPIDLSTMSERISKKYYIHERLFIADLNRLFDNCYRFNGVETIYYFCAYKLNQVAIKLIKKEFPKTDLQVIIADKGTLAHLVESVTHPLTMRVSWVVAVLIIVFVHEAFCKIPSIDKRGAMEKMKMSDKEYKKVVKMHQSWYAQAVHSLLGAMSRRLIKDHKDDSDVRKAFIICLDEVEEEDAVKESAKCLSHAFDGTLVSSYRKRMNHDRYSFLDNTVVVTEANKDILQRTHSTNEVKIEPVKKIYSSSFVTEKIKKRRKGHKKVHRKRMQFLMEKYGHETDRFSKRVKRSITELFSYGQEKRRVIKMESGPSLMTAEGSTMEQATKMFKNILKIAKDKPVDNIPLEFVMGRIEKLRATQIEQTTEKGYRRRMLDSVLGKEHPLKDAIQKKTMTGELSKLLPKELRPLTDILKQVPGLEKEGRDRVLSPRFFPLFSRDDTRDKTGFLSPEVMPLYRMPALLNATGMKTRDRNSLISLILETSRTVDIIEEAINTVGKARDFGLGEDVNEITKLMTNTFNDLKGMFTEDQHNEMKEKEFTMATGSQLKKLYGSEGMFNVTEFPFDIDEYDGWSADQKEESLRNTIRLLADDDPGALIKRRYKRAIVAPDDIVFPNGYKITFFRHTTLSPYAFSPQINTLAVLGPAVLSPSLFSPNIASPLLLSPPVISPQVGNPLILSPYVLGPNVMSAAVFNTYILSPYVLSPNVINPYVMSPLILSPFVLCPDVLSPTVLSGAILSPSVLSPAIYTKNAMAVSVLSPSMIKRSDSERKKELNGYGCS</sequence>
<dbReference type="InterPro" id="IPR000182">
    <property type="entry name" value="GNAT_dom"/>
</dbReference>
<organism evidence="10 11">
    <name type="scientific">Pristionchus pacificus</name>
    <name type="common">Parasitic nematode worm</name>
    <dbReference type="NCBI Taxonomy" id="54126"/>
    <lineage>
        <taxon>Eukaryota</taxon>
        <taxon>Metazoa</taxon>
        <taxon>Ecdysozoa</taxon>
        <taxon>Nematoda</taxon>
        <taxon>Chromadorea</taxon>
        <taxon>Rhabditida</taxon>
        <taxon>Rhabditina</taxon>
        <taxon>Diplogasteromorpha</taxon>
        <taxon>Diplogasteroidea</taxon>
        <taxon>Neodiplogasteridae</taxon>
        <taxon>Pristionchus</taxon>
    </lineage>
</organism>
<feature type="region of interest" description="Disordered" evidence="9">
    <location>
        <begin position="150"/>
        <end position="185"/>
    </location>
</feature>
<feature type="compositionally biased region" description="Acidic residues" evidence="9">
    <location>
        <begin position="174"/>
        <end position="184"/>
    </location>
</feature>
<feature type="compositionally biased region" description="Polar residues" evidence="9">
    <location>
        <begin position="1"/>
        <end position="11"/>
    </location>
</feature>
<dbReference type="InterPro" id="IPR037800">
    <property type="entry name" value="GCN5"/>
</dbReference>
<dbReference type="PROSITE" id="PS51186">
    <property type="entry name" value="GNAT"/>
    <property type="match status" value="1"/>
</dbReference>
<evidence type="ECO:0000256" key="5">
    <source>
        <dbReference type="ARBA" id="ARBA00023159"/>
    </source>
</evidence>
<dbReference type="PANTHER" id="PTHR45750">
    <property type="entry name" value="GH11602P"/>
    <property type="match status" value="1"/>
</dbReference>
<protein>
    <submittedName>
        <fullName evidence="10">Pcaf-1</fullName>
    </submittedName>
</protein>
<keyword evidence="6" id="KW-0206">Cytoskeleton</keyword>
<dbReference type="InterPro" id="IPR001487">
    <property type="entry name" value="Bromodomain"/>
</dbReference>
<comment type="subcellular location">
    <subcellularLocation>
        <location evidence="2">Cytoplasm</location>
        <location evidence="2">Cytoskeleton</location>
        <location evidence="2">Microtubule organizing center</location>
        <location evidence="2">Centrosome</location>
    </subcellularLocation>
    <subcellularLocation>
        <location evidence="1">Nucleus</location>
    </subcellularLocation>
</comment>
<dbReference type="Pfam" id="PF00583">
    <property type="entry name" value="Acetyltransf_1"/>
    <property type="match status" value="1"/>
</dbReference>
<evidence type="ECO:0000256" key="4">
    <source>
        <dbReference type="ARBA" id="ARBA00023117"/>
    </source>
</evidence>
<evidence type="ECO:0000256" key="2">
    <source>
        <dbReference type="ARBA" id="ARBA00004300"/>
    </source>
</evidence>
<dbReference type="EnsemblMetazoa" id="PPA18728.1">
    <property type="protein sequence ID" value="PPA18728.1"/>
    <property type="gene ID" value="WBGene00108282"/>
</dbReference>
<dbReference type="InterPro" id="IPR036427">
    <property type="entry name" value="Bromodomain-like_sf"/>
</dbReference>
<evidence type="ECO:0000256" key="9">
    <source>
        <dbReference type="SAM" id="MobiDB-lite"/>
    </source>
</evidence>
<evidence type="ECO:0000256" key="1">
    <source>
        <dbReference type="ARBA" id="ARBA00004123"/>
    </source>
</evidence>
<reference evidence="11" key="1">
    <citation type="journal article" date="2008" name="Nat. Genet.">
        <title>The Pristionchus pacificus genome provides a unique perspective on nematode lifestyle and parasitism.</title>
        <authorList>
            <person name="Dieterich C."/>
            <person name="Clifton S.W."/>
            <person name="Schuster L.N."/>
            <person name="Chinwalla A."/>
            <person name="Delehaunty K."/>
            <person name="Dinkelacker I."/>
            <person name="Fulton L."/>
            <person name="Fulton R."/>
            <person name="Godfrey J."/>
            <person name="Minx P."/>
            <person name="Mitreva M."/>
            <person name="Roeseler W."/>
            <person name="Tian H."/>
            <person name="Witte H."/>
            <person name="Yang S.P."/>
            <person name="Wilson R.K."/>
            <person name="Sommer R.J."/>
        </authorList>
    </citation>
    <scope>NUCLEOTIDE SEQUENCE [LARGE SCALE GENOMIC DNA]</scope>
    <source>
        <strain evidence="11">PS312</strain>
    </source>
</reference>
<proteinExistence type="inferred from homology"/>
<dbReference type="SMART" id="SM00297">
    <property type="entry name" value="BROMO"/>
    <property type="match status" value="1"/>
</dbReference>
<feature type="compositionally biased region" description="Acidic residues" evidence="9">
    <location>
        <begin position="55"/>
        <end position="68"/>
    </location>
</feature>
<gene>
    <name evidence="10" type="primary">WBGene00108282</name>
</gene>
<keyword evidence="6" id="KW-0963">Cytoplasm</keyword>
<name>A0A2A6D104_PRIPA</name>
<evidence type="ECO:0000256" key="7">
    <source>
        <dbReference type="ARBA" id="ARBA00023242"/>
    </source>
</evidence>
<accession>A0A2A6D104</accession>
<comment type="catalytic activity">
    <reaction evidence="8">
        <text>L-lysyl-[histone] + acetyl-CoA = N(6)-acetyl-L-lysyl-[histone] + CoA + H(+)</text>
        <dbReference type="Rhea" id="RHEA:21992"/>
        <dbReference type="Rhea" id="RHEA-COMP:9845"/>
        <dbReference type="Rhea" id="RHEA-COMP:11338"/>
        <dbReference type="ChEBI" id="CHEBI:15378"/>
        <dbReference type="ChEBI" id="CHEBI:29969"/>
        <dbReference type="ChEBI" id="CHEBI:57287"/>
        <dbReference type="ChEBI" id="CHEBI:57288"/>
        <dbReference type="ChEBI" id="CHEBI:61930"/>
        <dbReference type="EC" id="2.3.1.48"/>
    </reaction>
    <physiologicalReaction direction="left-to-right" evidence="8">
        <dbReference type="Rhea" id="RHEA:21993"/>
    </physiologicalReaction>
</comment>
<dbReference type="GO" id="GO:0010484">
    <property type="term" value="F:histone H3 acetyltransferase activity"/>
    <property type="evidence" value="ECO:0000318"/>
    <property type="project" value="GO_Central"/>
</dbReference>
<dbReference type="Pfam" id="PF04870">
    <property type="entry name" value="Moulting_cycle"/>
    <property type="match status" value="1"/>
</dbReference>
<dbReference type="InterPro" id="IPR016181">
    <property type="entry name" value="Acyl_CoA_acyltransferase"/>
</dbReference>
<dbReference type="CDD" id="cd04301">
    <property type="entry name" value="NAT_SF"/>
    <property type="match status" value="1"/>
</dbReference>
<accession>A0A8R1YCK1</accession>
<dbReference type="GO" id="GO:0140672">
    <property type="term" value="C:ATAC complex"/>
    <property type="evidence" value="ECO:0000318"/>
    <property type="project" value="GO_Central"/>
</dbReference>
<dbReference type="InterPro" id="IPR006954">
    <property type="entry name" value="Mlt-10-like"/>
</dbReference>
<dbReference type="PROSITE" id="PS50014">
    <property type="entry name" value="BROMODOMAIN_2"/>
    <property type="match status" value="1"/>
</dbReference>
<feature type="region of interest" description="Disordered" evidence="9">
    <location>
        <begin position="1"/>
        <end position="126"/>
    </location>
</feature>